<feature type="domain" description="Glucosamine/galactosamine-6-phosphate isomerase" evidence="1">
    <location>
        <begin position="16"/>
        <end position="224"/>
    </location>
</feature>
<dbReference type="InterPro" id="IPR006148">
    <property type="entry name" value="Glc/Gal-6P_isomerase"/>
</dbReference>
<evidence type="ECO:0000259" key="1">
    <source>
        <dbReference type="Pfam" id="PF01182"/>
    </source>
</evidence>
<organism evidence="2 3">
    <name type="scientific">Candidatus Nomurabacteria bacterium CG1_02_47_685</name>
    <dbReference type="NCBI Taxonomy" id="1805282"/>
    <lineage>
        <taxon>Bacteria</taxon>
        <taxon>Candidatus Nomuraibacteriota</taxon>
    </lineage>
</organism>
<sequence length="244" mass="27014">MQTVGNLKISISADKETAAQTAAAGISEFLRQEKENVLLLVSGGSSLQILDHININSCGEHLTITVLDERFGVAREDNNFFQFTTTKFYDHAKRSGCHFVEFLRETKEDTADAFEVSLRAWRDENRQGKIIAIVGVGDDGHTAGMMPFPEDHALFGRLFEGNRWIVSYSASGKNQFPLRVTTTMTFLKTLDRVFVFATGAEKGNAIRSIGEEENVANVPALVLRGLHGVLYIDEQLAISSDLKI</sequence>
<dbReference type="EMBL" id="MNVO01000051">
    <property type="protein sequence ID" value="OIO32028.1"/>
    <property type="molecule type" value="Genomic_DNA"/>
</dbReference>
<accession>A0A1J4V4E4</accession>
<dbReference type="AlphaFoldDB" id="A0A1J4V4E4"/>
<comment type="caution">
    <text evidence="2">The sequence shown here is derived from an EMBL/GenBank/DDBJ whole genome shotgun (WGS) entry which is preliminary data.</text>
</comment>
<dbReference type="InterPro" id="IPR037171">
    <property type="entry name" value="NagB/RpiA_transferase-like"/>
</dbReference>
<dbReference type="GO" id="GO:0005975">
    <property type="term" value="P:carbohydrate metabolic process"/>
    <property type="evidence" value="ECO:0007669"/>
    <property type="project" value="InterPro"/>
</dbReference>
<protein>
    <recommendedName>
        <fullName evidence="1">Glucosamine/galactosamine-6-phosphate isomerase domain-containing protein</fullName>
    </recommendedName>
</protein>
<evidence type="ECO:0000313" key="2">
    <source>
        <dbReference type="EMBL" id="OIO32028.1"/>
    </source>
</evidence>
<dbReference type="STRING" id="1805282.AUJ44_03370"/>
<proteinExistence type="predicted"/>
<dbReference type="Gene3D" id="3.40.50.1360">
    <property type="match status" value="1"/>
</dbReference>
<name>A0A1J4V4E4_9BACT</name>
<evidence type="ECO:0000313" key="3">
    <source>
        <dbReference type="Proteomes" id="UP000183206"/>
    </source>
</evidence>
<dbReference type="Proteomes" id="UP000183206">
    <property type="component" value="Unassembled WGS sequence"/>
</dbReference>
<reference evidence="2 3" key="1">
    <citation type="journal article" date="2016" name="Environ. Microbiol.">
        <title>Genomic resolution of a cold subsurface aquifer community provides metabolic insights for novel microbes adapted to high CO concentrations.</title>
        <authorList>
            <person name="Probst A.J."/>
            <person name="Castelle C.J."/>
            <person name="Singh A."/>
            <person name="Brown C.T."/>
            <person name="Anantharaman K."/>
            <person name="Sharon I."/>
            <person name="Hug L.A."/>
            <person name="Burstein D."/>
            <person name="Emerson J.B."/>
            <person name="Thomas B.C."/>
            <person name="Banfield J.F."/>
        </authorList>
    </citation>
    <scope>NUCLEOTIDE SEQUENCE [LARGE SCALE GENOMIC DNA]</scope>
    <source>
        <strain evidence="2">CG1_02_47_685</strain>
    </source>
</reference>
<gene>
    <name evidence="2" type="ORF">AUJ44_03370</name>
</gene>
<dbReference type="Pfam" id="PF01182">
    <property type="entry name" value="Glucosamine_iso"/>
    <property type="match status" value="1"/>
</dbReference>
<dbReference type="SUPFAM" id="SSF100950">
    <property type="entry name" value="NagB/RpiA/CoA transferase-like"/>
    <property type="match status" value="1"/>
</dbReference>